<dbReference type="AlphaFoldDB" id="A0A8S9QRS2"/>
<proteinExistence type="predicted"/>
<gene>
    <name evidence="2" type="ORF">F2Q69_00013649</name>
</gene>
<accession>A0A8S9QRS2</accession>
<dbReference type="Proteomes" id="UP000712600">
    <property type="component" value="Unassembled WGS sequence"/>
</dbReference>
<evidence type="ECO:0000313" key="2">
    <source>
        <dbReference type="EMBL" id="KAF3555766.1"/>
    </source>
</evidence>
<protein>
    <submittedName>
        <fullName evidence="2">Uncharacterized protein</fullName>
    </submittedName>
</protein>
<dbReference type="PANTHER" id="PTHR31099">
    <property type="entry name" value="OS06G0165300 PROTEIN"/>
    <property type="match status" value="1"/>
</dbReference>
<dbReference type="PANTHER" id="PTHR31099:SF24">
    <property type="entry name" value="AMINOTRANSFERASE-LIKE PLANT MOBILE DOMAIN-CONTAINING PROTEIN"/>
    <property type="match status" value="1"/>
</dbReference>
<reference evidence="2" key="1">
    <citation type="submission" date="2019-12" db="EMBL/GenBank/DDBJ databases">
        <title>Genome sequencing and annotation of Brassica cretica.</title>
        <authorList>
            <person name="Studholme D.J."/>
            <person name="Sarris P."/>
        </authorList>
    </citation>
    <scope>NUCLEOTIDE SEQUENCE</scope>
    <source>
        <strain evidence="2">PFS-109/04</strain>
        <tissue evidence="2">Leaf</tissue>
    </source>
</reference>
<feature type="compositionally biased region" description="Basic and acidic residues" evidence="1">
    <location>
        <begin position="588"/>
        <end position="608"/>
    </location>
</feature>
<organism evidence="2 3">
    <name type="scientific">Brassica cretica</name>
    <name type="common">Mustard</name>
    <dbReference type="NCBI Taxonomy" id="69181"/>
    <lineage>
        <taxon>Eukaryota</taxon>
        <taxon>Viridiplantae</taxon>
        <taxon>Streptophyta</taxon>
        <taxon>Embryophyta</taxon>
        <taxon>Tracheophyta</taxon>
        <taxon>Spermatophyta</taxon>
        <taxon>Magnoliopsida</taxon>
        <taxon>eudicotyledons</taxon>
        <taxon>Gunneridae</taxon>
        <taxon>Pentapetalae</taxon>
        <taxon>rosids</taxon>
        <taxon>malvids</taxon>
        <taxon>Brassicales</taxon>
        <taxon>Brassicaceae</taxon>
        <taxon>Brassiceae</taxon>
        <taxon>Brassica</taxon>
    </lineage>
</organism>
<name>A0A8S9QRS2_BRACR</name>
<dbReference type="EMBL" id="QGKX02000996">
    <property type="protein sequence ID" value="KAF3555766.1"/>
    <property type="molecule type" value="Genomic_DNA"/>
</dbReference>
<feature type="region of interest" description="Disordered" evidence="1">
    <location>
        <begin position="587"/>
        <end position="608"/>
    </location>
</feature>
<evidence type="ECO:0000256" key="1">
    <source>
        <dbReference type="SAM" id="MobiDB-lite"/>
    </source>
</evidence>
<comment type="caution">
    <text evidence="2">The sequence shown here is derived from an EMBL/GenBank/DDBJ whole genome shotgun (WGS) entry which is preliminary data.</text>
</comment>
<evidence type="ECO:0000313" key="3">
    <source>
        <dbReference type="Proteomes" id="UP000712600"/>
    </source>
</evidence>
<sequence>MKGSSYRKFSIFWKGARFQGPNSGFLIAGTWSVPLSGTRGSGSYLEAGGNDTGVFFPNSLPLISRFRHRSRGITCALKSTGVAHSQQAPPRQDPVPLVLLSWVPLKPELIVNPAEDRCVQAGEVLARGILGPVRLGSVDLRRKAIPMAPLKQRGSLVLDDGPHSEIQEGGLKVIQRKYGIHSSVQMGSSLEFERAPDGGPGEIAIFEAYLIAGFREIVPSLVAEVLGELYGLDTGVHKVLYSYYFAPLTIMHGFYHLQPRDGAPLVEEPSRDTRGNYPFGDNWTSRYVFMKIQEPFHYPTFWRTDDVSRPVSFLGEAVAKRMLAILRRFRGVHFLMSKEVLRHSHLCGNIARLPASVLYDEYQQAGTRRRRSFYAPPPRLTRATPPADRIRPFPSRTAIGDAPLMGVQQRLLTELFLLRNRVRDMAAQRDLLIWRVRASATWELMKEWLEGRTERWDPEEEYRRHLLCSEGSDHQFGGYELGMDLSPDNFEGLWSTRKTSIDYSYRMAPKRHMSIIHGHTSNAKEWFERFFYVRIDGASVEENYLPLFHGKWNFHHGTTVGNLVRIDTQRFWNAVALYRSRGISRPLRASDMDEPHPDAVPDQRERVRPRKDKGIALEDRNFVSEDLPLPRWNPGFTPGDGSGTSEAPLSDDFFANLPPDFTSPASLDEASRRGVVAEGSRLINEGMRVFNSTLDGSFKEARLSHFKAEEIERKFIRFQNDVAERERRQAESFKNAQDYVGDFRGCRGSVGTLWKSQNADFSFLSEVGEMSGLMDGCPQAESMVPPIEAECGRSLFECAMALRGHLTMYKGLAVGGFESQPLCGLFIYNECSFNILWVLVYTSAKCRGKDTSSHFVS</sequence>